<dbReference type="PANTHER" id="PTHR32309">
    <property type="entry name" value="TYROSINE-PROTEIN KINASE"/>
    <property type="match status" value="1"/>
</dbReference>
<keyword evidence="5 6" id="KW-0472">Membrane</keyword>
<dbReference type="Pfam" id="PF02706">
    <property type="entry name" value="Wzz"/>
    <property type="match status" value="1"/>
</dbReference>
<dbReference type="GO" id="GO:0004713">
    <property type="term" value="F:protein tyrosine kinase activity"/>
    <property type="evidence" value="ECO:0007669"/>
    <property type="project" value="TreeGrafter"/>
</dbReference>
<feature type="domain" description="Polysaccharide chain length determinant N-terminal" evidence="7">
    <location>
        <begin position="14"/>
        <end position="108"/>
    </location>
</feature>
<dbReference type="InterPro" id="IPR003856">
    <property type="entry name" value="LPS_length_determ_N"/>
</dbReference>
<protein>
    <recommendedName>
        <fullName evidence="7">Polysaccharide chain length determinant N-terminal domain-containing protein</fullName>
    </recommendedName>
</protein>
<sequence>MEEQRQDNISEEKEIDLLALGKKIWLKKKFILKVVGIGFIFGLVVAFSIPKEYTTTVILTPDSQSSNTGTMSSLAALAGVNLNTNIGEDILASPNLYPTIFNSTSFLKGLFDIPVKNSENSIDTNLYNYIKDYEKSPWWEYILKAPFYLKETVISPNSEGESKDKSPRVLSKQETDVIKSLRNKLTVDSDKKTSIVTIEVSMQNPEVSAFIADTLTSYLQSYIIKYRTQKAREDLSYAEKLNQEAKENYYKAQANLASFIDNNMNVVSAKYRTTQEKLQNEATLTYSIYNQTAQQVQVAKIKVQNTTPVFTVIQTAIEPLEPSKPSKKIITLGFMFLSLVSASIWIIRKDIYNLFITDITKSDS</sequence>
<keyword evidence="3 6" id="KW-0812">Transmembrane</keyword>
<evidence type="ECO:0000313" key="8">
    <source>
        <dbReference type="EMBL" id="SBW08051.1"/>
    </source>
</evidence>
<evidence type="ECO:0000256" key="6">
    <source>
        <dbReference type="SAM" id="Phobius"/>
    </source>
</evidence>
<feature type="transmembrane region" description="Helical" evidence="6">
    <location>
        <begin position="329"/>
        <end position="347"/>
    </location>
</feature>
<dbReference type="AlphaFoldDB" id="A0A212K8K4"/>
<keyword evidence="4 6" id="KW-1133">Transmembrane helix</keyword>
<evidence type="ECO:0000256" key="3">
    <source>
        <dbReference type="ARBA" id="ARBA00022692"/>
    </source>
</evidence>
<feature type="transmembrane region" description="Helical" evidence="6">
    <location>
        <begin position="30"/>
        <end position="49"/>
    </location>
</feature>
<keyword evidence="2" id="KW-1003">Cell membrane</keyword>
<gene>
    <name evidence="8" type="ORF">KL86DYS2_13282</name>
</gene>
<proteinExistence type="predicted"/>
<dbReference type="PANTHER" id="PTHR32309:SF13">
    <property type="entry name" value="FERRIC ENTEROBACTIN TRANSPORT PROTEIN FEPE"/>
    <property type="match status" value="1"/>
</dbReference>
<evidence type="ECO:0000256" key="5">
    <source>
        <dbReference type="ARBA" id="ARBA00023136"/>
    </source>
</evidence>
<evidence type="ECO:0000256" key="2">
    <source>
        <dbReference type="ARBA" id="ARBA00022475"/>
    </source>
</evidence>
<evidence type="ECO:0000256" key="1">
    <source>
        <dbReference type="ARBA" id="ARBA00004651"/>
    </source>
</evidence>
<name>A0A212K8K4_9BACT</name>
<comment type="subcellular location">
    <subcellularLocation>
        <location evidence="1">Cell membrane</location>
        <topology evidence="1">Multi-pass membrane protein</topology>
    </subcellularLocation>
</comment>
<organism evidence="8">
    <name type="scientific">uncultured Dysgonomonas sp</name>
    <dbReference type="NCBI Taxonomy" id="206096"/>
    <lineage>
        <taxon>Bacteria</taxon>
        <taxon>Pseudomonadati</taxon>
        <taxon>Bacteroidota</taxon>
        <taxon>Bacteroidia</taxon>
        <taxon>Bacteroidales</taxon>
        <taxon>Dysgonomonadaceae</taxon>
        <taxon>Dysgonomonas</taxon>
        <taxon>environmental samples</taxon>
    </lineage>
</organism>
<dbReference type="RefSeq" id="WP_296951919.1">
    <property type="nucleotide sequence ID" value="NZ_LT599021.1"/>
</dbReference>
<dbReference type="GO" id="GO:0005886">
    <property type="term" value="C:plasma membrane"/>
    <property type="evidence" value="ECO:0007669"/>
    <property type="project" value="UniProtKB-SubCell"/>
</dbReference>
<reference evidence="8" key="1">
    <citation type="submission" date="2016-04" db="EMBL/GenBank/DDBJ databases">
        <authorList>
            <person name="Evans L.H."/>
            <person name="Alamgir A."/>
            <person name="Owens N."/>
            <person name="Weber N.D."/>
            <person name="Virtaneva K."/>
            <person name="Barbian K."/>
            <person name="Babar A."/>
            <person name="Rosenke K."/>
        </authorList>
    </citation>
    <scope>NUCLEOTIDE SEQUENCE</scope>
    <source>
        <strain evidence="8">86-2</strain>
    </source>
</reference>
<evidence type="ECO:0000256" key="4">
    <source>
        <dbReference type="ARBA" id="ARBA00022989"/>
    </source>
</evidence>
<dbReference type="EMBL" id="FLUL01000001">
    <property type="protein sequence ID" value="SBW08051.1"/>
    <property type="molecule type" value="Genomic_DNA"/>
</dbReference>
<evidence type="ECO:0000259" key="7">
    <source>
        <dbReference type="Pfam" id="PF02706"/>
    </source>
</evidence>
<dbReference type="InterPro" id="IPR050445">
    <property type="entry name" value="Bact_polysacc_biosynth/exp"/>
</dbReference>
<accession>A0A212K8K4</accession>